<evidence type="ECO:0000256" key="4">
    <source>
        <dbReference type="ARBA" id="ARBA00022691"/>
    </source>
</evidence>
<feature type="domain" description="BAH" evidence="13">
    <location>
        <begin position="950"/>
        <end position="1088"/>
    </location>
</feature>
<evidence type="ECO:0000256" key="6">
    <source>
        <dbReference type="ARBA" id="ARBA00023125"/>
    </source>
</evidence>
<dbReference type="NCBIfam" id="TIGR00675">
    <property type="entry name" value="dcm"/>
    <property type="match status" value="1"/>
</dbReference>
<dbReference type="InterPro" id="IPR001025">
    <property type="entry name" value="BAH_dom"/>
</dbReference>
<dbReference type="InterPro" id="IPR018117">
    <property type="entry name" value="C5_DNA_meth_AS"/>
</dbReference>
<dbReference type="Pfam" id="PF12047">
    <property type="entry name" value="DNMT1-RFD"/>
    <property type="match status" value="2"/>
</dbReference>
<dbReference type="InterPro" id="IPR031303">
    <property type="entry name" value="C5_meth_CS"/>
</dbReference>
<feature type="active site" evidence="9">
    <location>
        <position position="1236"/>
    </location>
</feature>
<name>A0ABM4WMA5_COFAR</name>
<dbReference type="PANTHER" id="PTHR10629:SF52">
    <property type="entry name" value="DNA (CYTOSINE-5)-METHYLTRANSFERASE 1"/>
    <property type="match status" value="1"/>
</dbReference>
<sequence>MAASKQLPFFTEAASFAPMPSSNRISITIFGHMVIVELCTAHVNQWLKLYKVQRMKRVEDFEREKRKRIYRGGGRKERAKVHNYTESLQTSEKLLPVVKYYNFKPNIPTIVGFEMEKTERQGKDLKRSRAKTKASSKPLKRKRSESNGSGSRKIPKKDPASSISHCKAIFLTDKSTTVETESFQFRNEEAAAIQLTRVCKDDFLPNRRLTAFVFHDEFGEPQPVEMVEERNLYISGLILPLEDACDDEKETRIRCEGFGPIISWSLSGYDDNSPIIWVSTEAADYECINPATVYQKQYSLFFQKACTCVEVYRVLSKSCGGNPNLSLNQLLTAIVHSVTERTNVPRGASMKDLIISWGRFIHDQLIGLDETAPKNDTIFRNLPVLVSLRDASDKAAGLASTRTKLKRRKSTIFSSTKIEYDIADNYPPPAYYQRGINEIHERAVFKGETDDADQLPHHVLHNWCLYGFDGRFISLEFLQSNSSSVIEQQIYCSGIATIGDGSGFCLDTCSNSPRSPTVINADRIPVYLSTIKDWKIDFKSSTVSISIRTDIAWYRLANPLTQYGPWYEPVLKTITLAVSIAELLKEQRRASRLSFPEVIKRLADFNEGHPAYVSSISADVERYIFVHGQTILKQFANYPDPSIRKCAFVRGLRDNLKELHRTKLVKKKIFPSQKEHVNLEAAVPHKTSETKAMPATTTKLISRIWHKYCSKYLPEDFNYEDTEALQETKSIFDENFKKFYCVPKGKSQCASTKVRWDGEEVGKTSSGEVFYKRANFDGLVVSVGDSVQVKTADSEESPPVFFIEYMFEDSDARKLAHGRLMLRGYQTVLGHVSDKRELFLTNHCQEFGLSEIIGTMPTEIQSVPWGYQHRKTNADNYKIDRARVADKKIKGKPTKFFCRSLYCPERGAFLCLKTSSMGLGTGYCYSCKIKELRNTSAFKLSRYNFTFKGTKYHIHDFVYVAPHSISDETDKTPKNARSVVLKPFTVCQFLGIDQHKPFKNADPESTIVKLRRFFRPEDISADTAYHSDIREIYYSEQVIKVPVVAVKGKCEVREKEDLNPIPTTYVFQHIFFCEQLYDPISGALQKLPLQVKRSLSPRKSGKTAVNRRTSQKRKKGARGFHGEFADCNKFLATLDIFAGCGGLSSGLEQSGVSKTKWAIEYEKSASEAFQLNHPDATVFTRNCNVILRAIMTVCGDADDCISTAEAADLAEKLAQKEIDGLPRPGDVEFIIGGPPCQGFSKMNRYKERSWSKVQCEMILAFLSFVDYFRPKFFLLENVRNFIFFNKGQIFRFTLASLLEMGYQVRFGILEAGAYGVSQNRKRAFIWAASPEENLPEWPEPMYVFKGPRLKIPLGGNIHYAAVGSTANGAPFRAITIRDTIGELPAVRNGALKPIMEYKSGPISWFQHQIRGDMQDLKDHISKEMNELNLLRCRKIPKRPGSDWHDLPDKQVELSNGKVVNLLPSWLLKTAGRNNQWKGLYGRLDWAGKFPTCITDPQPMGKVGRWFHPAQDRILTVREYARAQGFPDSYQFAGNIQQKHRQVGNAVPPPLALALGRKLKESIEDKQRRSGKKRKLD</sequence>
<evidence type="ECO:0000313" key="14">
    <source>
        <dbReference type="Proteomes" id="UP001652660"/>
    </source>
</evidence>
<dbReference type="InterPro" id="IPR001525">
    <property type="entry name" value="C5_MeTfrase"/>
</dbReference>
<dbReference type="Pfam" id="PF01426">
    <property type="entry name" value="BAH"/>
    <property type="match status" value="2"/>
</dbReference>
<comment type="catalytic activity">
    <reaction evidence="8 11">
        <text>a 2'-deoxycytidine in DNA + S-adenosyl-L-methionine = a 5-methyl-2'-deoxycytidine in DNA + S-adenosyl-L-homocysteine + H(+)</text>
        <dbReference type="Rhea" id="RHEA:13681"/>
        <dbReference type="Rhea" id="RHEA-COMP:11369"/>
        <dbReference type="Rhea" id="RHEA-COMP:11370"/>
        <dbReference type="ChEBI" id="CHEBI:15378"/>
        <dbReference type="ChEBI" id="CHEBI:57856"/>
        <dbReference type="ChEBI" id="CHEBI:59789"/>
        <dbReference type="ChEBI" id="CHEBI:85452"/>
        <dbReference type="ChEBI" id="CHEBI:85454"/>
        <dbReference type="EC" id="2.1.1.37"/>
    </reaction>
</comment>
<dbReference type="PROSITE" id="PS51679">
    <property type="entry name" value="SAM_MT_C5"/>
    <property type="match status" value="1"/>
</dbReference>
<keyword evidence="7 8" id="KW-0539">Nucleus</keyword>
<evidence type="ECO:0000256" key="2">
    <source>
        <dbReference type="ARBA" id="ARBA00022603"/>
    </source>
</evidence>
<evidence type="ECO:0000256" key="7">
    <source>
        <dbReference type="ARBA" id="ARBA00023242"/>
    </source>
</evidence>
<gene>
    <name evidence="15" type="primary">LOC113728771</name>
</gene>
<dbReference type="CDD" id="cd04708">
    <property type="entry name" value="BAH_plantDCM_II"/>
    <property type="match status" value="1"/>
</dbReference>
<keyword evidence="6 8" id="KW-0238">DNA-binding</keyword>
<evidence type="ECO:0000256" key="10">
    <source>
        <dbReference type="RuleBase" id="RU000416"/>
    </source>
</evidence>
<dbReference type="PANTHER" id="PTHR10629">
    <property type="entry name" value="CYTOSINE-SPECIFIC METHYLTRANSFERASE"/>
    <property type="match status" value="1"/>
</dbReference>
<evidence type="ECO:0000256" key="9">
    <source>
        <dbReference type="PROSITE-ProRule" id="PRU01016"/>
    </source>
</evidence>
<dbReference type="PRINTS" id="PR00105">
    <property type="entry name" value="C5METTRFRASE"/>
</dbReference>
<feature type="domain" description="BAH" evidence="13">
    <location>
        <begin position="779"/>
        <end position="913"/>
    </location>
</feature>
<evidence type="ECO:0000256" key="3">
    <source>
        <dbReference type="ARBA" id="ARBA00022679"/>
    </source>
</evidence>
<accession>A0ABM4WMA5</accession>
<keyword evidence="5" id="KW-0677">Repeat</keyword>
<dbReference type="InterPro" id="IPR029063">
    <property type="entry name" value="SAM-dependent_MTases_sf"/>
</dbReference>
<dbReference type="PROSITE" id="PS51038">
    <property type="entry name" value="BAH"/>
    <property type="match status" value="2"/>
</dbReference>
<dbReference type="PROSITE" id="PS00094">
    <property type="entry name" value="C5_MTASE_1"/>
    <property type="match status" value="1"/>
</dbReference>
<comment type="similarity">
    <text evidence="8 9 10">Belongs to the class I-like SAM-binding methyltransferase superfamily. C5-methyltransferase family.</text>
</comment>
<organism evidence="14 15">
    <name type="scientific">Coffea arabica</name>
    <name type="common">Arabian coffee</name>
    <dbReference type="NCBI Taxonomy" id="13443"/>
    <lineage>
        <taxon>Eukaryota</taxon>
        <taxon>Viridiplantae</taxon>
        <taxon>Streptophyta</taxon>
        <taxon>Embryophyta</taxon>
        <taxon>Tracheophyta</taxon>
        <taxon>Spermatophyta</taxon>
        <taxon>Magnoliopsida</taxon>
        <taxon>eudicotyledons</taxon>
        <taxon>Gunneridae</taxon>
        <taxon>Pentapetalae</taxon>
        <taxon>asterids</taxon>
        <taxon>lamiids</taxon>
        <taxon>Gentianales</taxon>
        <taxon>Rubiaceae</taxon>
        <taxon>Ixoroideae</taxon>
        <taxon>Gardenieae complex</taxon>
        <taxon>Bertiereae - Coffeeae clade</taxon>
        <taxon>Coffeeae</taxon>
        <taxon>Coffea</taxon>
    </lineage>
</organism>
<dbReference type="PROSITE" id="PS00095">
    <property type="entry name" value="C5_MTASE_2"/>
    <property type="match status" value="1"/>
</dbReference>
<dbReference type="SUPFAM" id="SSF53335">
    <property type="entry name" value="S-adenosyl-L-methionine-dependent methyltransferases"/>
    <property type="match status" value="1"/>
</dbReference>
<comment type="subcellular location">
    <subcellularLocation>
        <location evidence="1 8">Nucleus</location>
    </subcellularLocation>
</comment>
<feature type="compositionally biased region" description="Basic and acidic residues" evidence="12">
    <location>
        <begin position="118"/>
        <end position="127"/>
    </location>
</feature>
<dbReference type="Proteomes" id="UP001652660">
    <property type="component" value="Chromosome 2c"/>
</dbReference>
<keyword evidence="3 8" id="KW-0808">Transferase</keyword>
<feature type="compositionally biased region" description="Basic residues" evidence="12">
    <location>
        <begin position="128"/>
        <end position="143"/>
    </location>
</feature>
<dbReference type="Gene3D" id="3.90.120.10">
    <property type="entry name" value="DNA Methylase, subunit A, domain 2"/>
    <property type="match status" value="2"/>
</dbReference>
<feature type="region of interest" description="Disordered" evidence="12">
    <location>
        <begin position="118"/>
        <end position="161"/>
    </location>
</feature>
<evidence type="ECO:0000256" key="5">
    <source>
        <dbReference type="ARBA" id="ARBA00022737"/>
    </source>
</evidence>
<dbReference type="InterPro" id="IPR043151">
    <property type="entry name" value="BAH_sf"/>
</dbReference>
<evidence type="ECO:0000256" key="11">
    <source>
        <dbReference type="RuleBase" id="RU000417"/>
    </source>
</evidence>
<dbReference type="RefSeq" id="XP_071932918.1">
    <property type="nucleotide sequence ID" value="XM_072076817.1"/>
</dbReference>
<keyword evidence="14" id="KW-1185">Reference proteome</keyword>
<dbReference type="PIRSF" id="PIRSF037404">
    <property type="entry name" value="DNMT1"/>
    <property type="match status" value="1"/>
</dbReference>
<keyword evidence="4 8" id="KW-0949">S-adenosyl-L-methionine</keyword>
<evidence type="ECO:0000259" key="13">
    <source>
        <dbReference type="PROSITE" id="PS51038"/>
    </source>
</evidence>
<dbReference type="Gene3D" id="3.40.50.150">
    <property type="entry name" value="Vaccinia Virus protein VP39"/>
    <property type="match status" value="1"/>
</dbReference>
<dbReference type="InterPro" id="IPR050390">
    <property type="entry name" value="C5-Methyltransferase"/>
</dbReference>
<feature type="region of interest" description="Disordered" evidence="12">
    <location>
        <begin position="1096"/>
        <end position="1117"/>
    </location>
</feature>
<protein>
    <recommendedName>
        <fullName evidence="8">DNA (cytosine-5)-methyltransferase</fullName>
        <ecNumber evidence="8">2.1.1.37</ecNumber>
    </recommendedName>
</protein>
<keyword evidence="2 8" id="KW-0489">Methyltransferase</keyword>
<reference evidence="15" key="1">
    <citation type="submission" date="2025-08" db="UniProtKB">
        <authorList>
            <consortium name="RefSeq"/>
        </authorList>
    </citation>
    <scope>IDENTIFICATION</scope>
    <source>
        <tissue evidence="15">Leaves</tissue>
    </source>
</reference>
<evidence type="ECO:0000256" key="1">
    <source>
        <dbReference type="ARBA" id="ARBA00004123"/>
    </source>
</evidence>
<dbReference type="InterPro" id="IPR022702">
    <property type="entry name" value="Cytosine_MeTrfase1_RFD"/>
</dbReference>
<dbReference type="Pfam" id="PF00145">
    <property type="entry name" value="DNA_methylase"/>
    <property type="match status" value="2"/>
</dbReference>
<evidence type="ECO:0000256" key="12">
    <source>
        <dbReference type="SAM" id="MobiDB-lite"/>
    </source>
</evidence>
<dbReference type="Gene3D" id="2.30.30.490">
    <property type="match status" value="2"/>
</dbReference>
<dbReference type="GeneID" id="113728771"/>
<evidence type="ECO:0000313" key="15">
    <source>
        <dbReference type="RefSeq" id="XP_071932918.1"/>
    </source>
</evidence>
<proteinExistence type="inferred from homology"/>
<dbReference type="SMART" id="SM00439">
    <property type="entry name" value="BAH"/>
    <property type="match status" value="2"/>
</dbReference>
<dbReference type="EC" id="2.1.1.37" evidence="8"/>
<evidence type="ECO:0000256" key="8">
    <source>
        <dbReference type="PIRNR" id="PIRNR037404"/>
    </source>
</evidence>